<gene>
    <name evidence="1" type="ORF">LX70_02510</name>
</gene>
<comment type="caution">
    <text evidence="1">The sequence shown here is derived from an EMBL/GenBank/DDBJ whole genome shotgun (WGS) entry which is preliminary data.</text>
</comment>
<protein>
    <submittedName>
        <fullName evidence="1">Uncharacterized protein</fullName>
    </submittedName>
</protein>
<reference evidence="1 2" key="1">
    <citation type="submission" date="2018-02" db="EMBL/GenBank/DDBJ databases">
        <title>Genomic Encyclopedia of Archaeal and Bacterial Type Strains, Phase II (KMG-II): from individual species to whole genera.</title>
        <authorList>
            <person name="Goeker M."/>
        </authorList>
    </citation>
    <scope>NUCLEOTIDE SEQUENCE [LARGE SCALE GENOMIC DNA]</scope>
    <source>
        <strain evidence="1 2">DSM 18921</strain>
    </source>
</reference>
<keyword evidence="2" id="KW-1185">Reference proteome</keyword>
<dbReference type="AlphaFoldDB" id="A0A2S8S624"/>
<accession>A0A2S8S624</accession>
<dbReference type="Proteomes" id="UP000238338">
    <property type="component" value="Unassembled WGS sequence"/>
</dbReference>
<sequence length="49" mass="5597">MLAAQRRNGLLSEFVRAVFSIGRVFSSALPGEPAPYWTDYLRETDHKKD</sequence>
<dbReference type="EMBL" id="PVEP01000005">
    <property type="protein sequence ID" value="PQV56245.1"/>
    <property type="molecule type" value="Genomic_DNA"/>
</dbReference>
<proteinExistence type="predicted"/>
<dbReference type="RefSeq" id="WP_170076188.1">
    <property type="nucleotide sequence ID" value="NZ_PVEP01000005.1"/>
</dbReference>
<evidence type="ECO:0000313" key="1">
    <source>
        <dbReference type="EMBL" id="PQV56245.1"/>
    </source>
</evidence>
<evidence type="ECO:0000313" key="2">
    <source>
        <dbReference type="Proteomes" id="UP000238338"/>
    </source>
</evidence>
<name>A0A2S8S624_9RHOB</name>
<organism evidence="1 2">
    <name type="scientific">Albidovulum denitrificans</name>
    <dbReference type="NCBI Taxonomy" id="404881"/>
    <lineage>
        <taxon>Bacteria</taxon>
        <taxon>Pseudomonadati</taxon>
        <taxon>Pseudomonadota</taxon>
        <taxon>Alphaproteobacteria</taxon>
        <taxon>Rhodobacterales</taxon>
        <taxon>Paracoccaceae</taxon>
        <taxon>Albidovulum</taxon>
    </lineage>
</organism>